<protein>
    <submittedName>
        <fullName evidence="4">Class I SAM-dependent methyltransferase</fullName>
        <ecNumber evidence="4">2.1.1.-</ecNumber>
    </submittedName>
</protein>
<dbReference type="InterPro" id="IPR041698">
    <property type="entry name" value="Methyltransf_25"/>
</dbReference>
<keyword evidence="1 4" id="KW-0489">Methyltransferase</keyword>
<dbReference type="Gene3D" id="3.40.50.150">
    <property type="entry name" value="Vaccinia Virus protein VP39"/>
    <property type="match status" value="1"/>
</dbReference>
<dbReference type="EC" id="2.1.1.-" evidence="4"/>
<proteinExistence type="predicted"/>
<evidence type="ECO:0000256" key="2">
    <source>
        <dbReference type="ARBA" id="ARBA00022679"/>
    </source>
</evidence>
<dbReference type="EMBL" id="JBHRYD010000001">
    <property type="protein sequence ID" value="MFC3703875.1"/>
    <property type="molecule type" value="Genomic_DNA"/>
</dbReference>
<dbReference type="SUPFAM" id="SSF53335">
    <property type="entry name" value="S-adenosyl-L-methionine-dependent methyltransferases"/>
    <property type="match status" value="1"/>
</dbReference>
<dbReference type="InterPro" id="IPR029063">
    <property type="entry name" value="SAM-dependent_MTases_sf"/>
</dbReference>
<dbReference type="GO" id="GO:0032259">
    <property type="term" value="P:methylation"/>
    <property type="evidence" value="ECO:0007669"/>
    <property type="project" value="UniProtKB-KW"/>
</dbReference>
<dbReference type="GO" id="GO:0008168">
    <property type="term" value="F:methyltransferase activity"/>
    <property type="evidence" value="ECO:0007669"/>
    <property type="project" value="UniProtKB-KW"/>
</dbReference>
<evidence type="ECO:0000313" key="4">
    <source>
        <dbReference type="EMBL" id="MFC3703875.1"/>
    </source>
</evidence>
<dbReference type="RefSeq" id="WP_380094996.1">
    <property type="nucleotide sequence ID" value="NZ_JBHRYD010000001.1"/>
</dbReference>
<evidence type="ECO:0000256" key="1">
    <source>
        <dbReference type="ARBA" id="ARBA00022603"/>
    </source>
</evidence>
<evidence type="ECO:0000259" key="3">
    <source>
        <dbReference type="Pfam" id="PF13649"/>
    </source>
</evidence>
<dbReference type="Pfam" id="PF13649">
    <property type="entry name" value="Methyltransf_25"/>
    <property type="match status" value="1"/>
</dbReference>
<dbReference type="PANTHER" id="PTHR43861">
    <property type="entry name" value="TRANS-ACONITATE 2-METHYLTRANSFERASE-RELATED"/>
    <property type="match status" value="1"/>
</dbReference>
<dbReference type="PANTHER" id="PTHR43861:SF1">
    <property type="entry name" value="TRANS-ACONITATE 2-METHYLTRANSFERASE"/>
    <property type="match status" value="1"/>
</dbReference>
<organism evidence="4 5">
    <name type="scientific">Devosia honganensis</name>
    <dbReference type="NCBI Taxonomy" id="1610527"/>
    <lineage>
        <taxon>Bacteria</taxon>
        <taxon>Pseudomonadati</taxon>
        <taxon>Pseudomonadota</taxon>
        <taxon>Alphaproteobacteria</taxon>
        <taxon>Hyphomicrobiales</taxon>
        <taxon>Devosiaceae</taxon>
        <taxon>Devosia</taxon>
    </lineage>
</organism>
<name>A0ABV7WX53_9HYPH</name>
<sequence length="226" mass="24356">MKDNQGVFSNPAVVGPYVEEAPLKVPGLFDLHRMAMLLLSERAGREARILVVGAGGGMELRALAEARQEWRFAGVDPSAAMLDLARRQVGPLAGRIALIEGTVEAAPAGPFEGALCLLTLHFLDRPERLRTLRAIHDRLRPGARLVIAHHCAPGGAAAHWLARSAAFADRSGSDRDRAAASARRMAERLPLLSDAEEEDLLREAGFADVELFYAAFSFRGWVASAG</sequence>
<dbReference type="CDD" id="cd02440">
    <property type="entry name" value="AdoMet_MTases"/>
    <property type="match status" value="1"/>
</dbReference>
<evidence type="ECO:0000313" key="5">
    <source>
        <dbReference type="Proteomes" id="UP001595613"/>
    </source>
</evidence>
<gene>
    <name evidence="4" type="ORF">ACFOOL_03790</name>
</gene>
<feature type="domain" description="Methyltransferase" evidence="3">
    <location>
        <begin position="49"/>
        <end position="142"/>
    </location>
</feature>
<dbReference type="Proteomes" id="UP001595613">
    <property type="component" value="Unassembled WGS sequence"/>
</dbReference>
<keyword evidence="5" id="KW-1185">Reference proteome</keyword>
<comment type="caution">
    <text evidence="4">The sequence shown here is derived from an EMBL/GenBank/DDBJ whole genome shotgun (WGS) entry which is preliminary data.</text>
</comment>
<keyword evidence="2 4" id="KW-0808">Transferase</keyword>
<reference evidence="5" key="1">
    <citation type="journal article" date="2019" name="Int. J. Syst. Evol. Microbiol.">
        <title>The Global Catalogue of Microorganisms (GCM) 10K type strain sequencing project: providing services to taxonomists for standard genome sequencing and annotation.</title>
        <authorList>
            <consortium name="The Broad Institute Genomics Platform"/>
            <consortium name="The Broad Institute Genome Sequencing Center for Infectious Disease"/>
            <person name="Wu L."/>
            <person name="Ma J."/>
        </authorList>
    </citation>
    <scope>NUCLEOTIDE SEQUENCE [LARGE SCALE GENOMIC DNA]</scope>
    <source>
        <strain evidence="5">KCTC 42281</strain>
    </source>
</reference>
<accession>A0ABV7WX53</accession>